<dbReference type="InterPro" id="IPR029058">
    <property type="entry name" value="AB_hydrolase_fold"/>
</dbReference>
<comment type="caution">
    <text evidence="4">The sequence shown here is derived from an EMBL/GenBank/DDBJ whole genome shotgun (WGS) entry which is preliminary data.</text>
</comment>
<organism evidence="4 5">
    <name type="scientific">Fragariocoptes setiger</name>
    <dbReference type="NCBI Taxonomy" id="1670756"/>
    <lineage>
        <taxon>Eukaryota</taxon>
        <taxon>Metazoa</taxon>
        <taxon>Ecdysozoa</taxon>
        <taxon>Arthropoda</taxon>
        <taxon>Chelicerata</taxon>
        <taxon>Arachnida</taxon>
        <taxon>Acari</taxon>
        <taxon>Acariformes</taxon>
        <taxon>Trombidiformes</taxon>
        <taxon>Prostigmata</taxon>
        <taxon>Eupodina</taxon>
        <taxon>Eriophyoidea</taxon>
        <taxon>Phytoptidae</taxon>
        <taxon>Fragariocoptes</taxon>
    </lineage>
</organism>
<feature type="non-terminal residue" evidence="4">
    <location>
        <position position="286"/>
    </location>
</feature>
<proteinExistence type="predicted"/>
<sequence length="286" mass="31824">MPFLLANAGYDVFLMSMRGTNLSLAYRNLSAVHDTQYWNFDISDLAFGDVRHSLLYVRRLTGAHKVGYVGHSMGSFTITALLCEKPQYVDIVEPVITLCQVSFVGSIYSPVFKPLMESFALKSAIPERHSDNRDNRYRAFPIGASEIRSALGYLCYRPPNEMIHRLCLTASELFGGTAQPNLILNKRFARFNHGPIGNVAAYGSLIAPDFNVTAFRSQSFVLFHGQSNSLGVPADIDSLLDKLTTILHYTTWNHFGPLAGTEAGARVNFPALQVLEEFDKNESVFD</sequence>
<dbReference type="InterPro" id="IPR000073">
    <property type="entry name" value="AB_hydrolase_1"/>
</dbReference>
<gene>
    <name evidence="4" type="primary">Lip3</name>
    <name evidence="4" type="ORF">GZH46_00370</name>
</gene>
<evidence type="ECO:0000313" key="5">
    <source>
        <dbReference type="Proteomes" id="UP000825002"/>
    </source>
</evidence>
<dbReference type="EMBL" id="JAIFTH010000036">
    <property type="protein sequence ID" value="KAG9511067.1"/>
    <property type="molecule type" value="Genomic_DNA"/>
</dbReference>
<accession>A0ABQ7SCF5</accession>
<evidence type="ECO:0000313" key="4">
    <source>
        <dbReference type="EMBL" id="KAG9511067.1"/>
    </source>
</evidence>
<dbReference type="Proteomes" id="UP000825002">
    <property type="component" value="Unassembled WGS sequence"/>
</dbReference>
<keyword evidence="1" id="KW-0442">Lipid degradation</keyword>
<evidence type="ECO:0000256" key="1">
    <source>
        <dbReference type="ARBA" id="ARBA00022963"/>
    </source>
</evidence>
<keyword evidence="5" id="KW-1185">Reference proteome</keyword>
<dbReference type="Gene3D" id="3.40.50.1820">
    <property type="entry name" value="alpha/beta hydrolase"/>
    <property type="match status" value="1"/>
</dbReference>
<dbReference type="PANTHER" id="PTHR11005">
    <property type="entry name" value="LYSOSOMAL ACID LIPASE-RELATED"/>
    <property type="match status" value="1"/>
</dbReference>
<feature type="domain" description="AB hydrolase-1" evidence="3">
    <location>
        <begin position="5"/>
        <end position="90"/>
    </location>
</feature>
<dbReference type="SUPFAM" id="SSF53474">
    <property type="entry name" value="alpha/beta-Hydrolases"/>
    <property type="match status" value="1"/>
</dbReference>
<reference evidence="4 5" key="1">
    <citation type="submission" date="2020-10" db="EMBL/GenBank/DDBJ databases">
        <authorList>
            <person name="Klimov P.B."/>
            <person name="Dyachkov S.M."/>
            <person name="Chetverikov P.E."/>
        </authorList>
    </citation>
    <scope>NUCLEOTIDE SEQUENCE [LARGE SCALE GENOMIC DNA]</scope>
    <source>
        <strain evidence="4">BMOC 18-1129-001#AD2665</strain>
        <tissue evidence="4">Entire mites</tissue>
    </source>
</reference>
<evidence type="ECO:0000259" key="3">
    <source>
        <dbReference type="Pfam" id="PF00561"/>
    </source>
</evidence>
<evidence type="ECO:0000256" key="2">
    <source>
        <dbReference type="ARBA" id="ARBA00023098"/>
    </source>
</evidence>
<name>A0ABQ7SCF5_9ACAR</name>
<dbReference type="Pfam" id="PF00561">
    <property type="entry name" value="Abhydrolase_1"/>
    <property type="match status" value="1"/>
</dbReference>
<keyword evidence="2" id="KW-0443">Lipid metabolism</keyword>
<protein>
    <submittedName>
        <fullName evidence="4">Lipase 3</fullName>
    </submittedName>
</protein>